<dbReference type="PANTHER" id="PTHR43680">
    <property type="entry name" value="NITRATE REDUCTASE MOLYBDENUM COFACTOR ASSEMBLY CHAPERONE"/>
    <property type="match status" value="1"/>
</dbReference>
<gene>
    <name evidence="3" type="primary">narJ</name>
    <name evidence="3" type="ORF">C6P61_14525</name>
</gene>
<proteinExistence type="predicted"/>
<dbReference type="NCBIfam" id="TIGR00684">
    <property type="entry name" value="narJ"/>
    <property type="match status" value="1"/>
</dbReference>
<dbReference type="PANTHER" id="PTHR43680:SF2">
    <property type="entry name" value="NITRATE REDUCTASE MOLYBDENUM COFACTOR ASSEMBLY CHAPERONE NARJ"/>
    <property type="match status" value="1"/>
</dbReference>
<keyword evidence="1" id="KW-0534">Nitrate assimilation</keyword>
<name>A0A2S9KBI7_9BURK</name>
<dbReference type="InterPro" id="IPR020945">
    <property type="entry name" value="DMSO/NO3_reduct_chaperone"/>
</dbReference>
<feature type="compositionally biased region" description="Acidic residues" evidence="2">
    <location>
        <begin position="189"/>
        <end position="200"/>
    </location>
</feature>
<dbReference type="EMBL" id="PVLR01000045">
    <property type="protein sequence ID" value="PRD67790.1"/>
    <property type="molecule type" value="Genomic_DNA"/>
</dbReference>
<sequence length="233" mass="25129">MPIFSSRPVPAVHTLRVLAHLLRYPDAELRAHLGELSEALHAERALGASRLAELDALLLRLGSLDPLRVESDYVELFDRGHSTSLHLFEHVHGDSRDRGPAMIDLIQTYEQAGLLLGDDELPDHLPVLLEFASTQPAPQAREFLGEIAHIVRVIFSALLKRHSPYASVLAAVLDLAGEKAEPVPVAADPELDESWAEPEAFDGCSSAGQAKPGAAQPIRIVKTSPSTVQGASA</sequence>
<feature type="compositionally biased region" description="Polar residues" evidence="2">
    <location>
        <begin position="223"/>
        <end position="233"/>
    </location>
</feature>
<organism evidence="3 4">
    <name type="scientific">Malikia spinosa</name>
    <dbReference type="NCBI Taxonomy" id="86180"/>
    <lineage>
        <taxon>Bacteria</taxon>
        <taxon>Pseudomonadati</taxon>
        <taxon>Pseudomonadota</taxon>
        <taxon>Betaproteobacteria</taxon>
        <taxon>Burkholderiales</taxon>
        <taxon>Comamonadaceae</taxon>
        <taxon>Malikia</taxon>
    </lineage>
</organism>
<dbReference type="GO" id="GO:0051131">
    <property type="term" value="P:chaperone-mediated protein complex assembly"/>
    <property type="evidence" value="ECO:0007669"/>
    <property type="project" value="InterPro"/>
</dbReference>
<dbReference type="GO" id="GO:0051082">
    <property type="term" value="F:unfolded protein binding"/>
    <property type="evidence" value="ECO:0007669"/>
    <property type="project" value="InterPro"/>
</dbReference>
<dbReference type="Pfam" id="PF02613">
    <property type="entry name" value="Nitrate_red_del"/>
    <property type="match status" value="1"/>
</dbReference>
<feature type="region of interest" description="Disordered" evidence="2">
    <location>
        <begin position="188"/>
        <end position="233"/>
    </location>
</feature>
<evidence type="ECO:0000313" key="4">
    <source>
        <dbReference type="Proteomes" id="UP000238326"/>
    </source>
</evidence>
<dbReference type="SUPFAM" id="SSF89155">
    <property type="entry name" value="TorD-like"/>
    <property type="match status" value="1"/>
</dbReference>
<dbReference type="GO" id="GO:0042128">
    <property type="term" value="P:nitrate assimilation"/>
    <property type="evidence" value="ECO:0007669"/>
    <property type="project" value="UniProtKB-KW"/>
</dbReference>
<evidence type="ECO:0000256" key="1">
    <source>
        <dbReference type="ARBA" id="ARBA00023063"/>
    </source>
</evidence>
<evidence type="ECO:0000256" key="2">
    <source>
        <dbReference type="SAM" id="MobiDB-lite"/>
    </source>
</evidence>
<dbReference type="OrthoDB" id="8478585at2"/>
<dbReference type="GO" id="GO:0016530">
    <property type="term" value="F:metallochaperone activity"/>
    <property type="evidence" value="ECO:0007669"/>
    <property type="project" value="TreeGrafter"/>
</dbReference>
<dbReference type="AlphaFoldDB" id="A0A2S9KBI7"/>
<dbReference type="RefSeq" id="WP_105730648.1">
    <property type="nucleotide sequence ID" value="NZ_JAVBYE010000012.1"/>
</dbReference>
<keyword evidence="4" id="KW-1185">Reference proteome</keyword>
<reference evidence="3 4" key="1">
    <citation type="submission" date="2018-03" db="EMBL/GenBank/DDBJ databases">
        <title>Comparative genomics illustrates the genes involved in a hyperalkaliphilic mechanisms of Serpentinomonas isolated from highly-alkaline calcium-rich serpentinized springs.</title>
        <authorList>
            <person name="Suzuki S."/>
            <person name="Ishii S."/>
            <person name="Walworth N."/>
            <person name="Bird L."/>
            <person name="Kuenen J.G."/>
            <person name="Nealson K.H."/>
        </authorList>
    </citation>
    <scope>NUCLEOTIDE SEQUENCE [LARGE SCALE GENOMIC DNA]</scope>
    <source>
        <strain evidence="3 4">83</strain>
    </source>
</reference>
<dbReference type="Proteomes" id="UP000238326">
    <property type="component" value="Unassembled WGS sequence"/>
</dbReference>
<dbReference type="Gene3D" id="1.10.3480.10">
    <property type="entry name" value="TorD-like"/>
    <property type="match status" value="1"/>
</dbReference>
<dbReference type="InterPro" id="IPR003765">
    <property type="entry name" value="NO3_reductase_chaperone_NarJ"/>
</dbReference>
<accession>A0A2S9KBI7</accession>
<evidence type="ECO:0000313" key="3">
    <source>
        <dbReference type="EMBL" id="PRD67790.1"/>
    </source>
</evidence>
<comment type="caution">
    <text evidence="3">The sequence shown here is derived from an EMBL/GenBank/DDBJ whole genome shotgun (WGS) entry which is preliminary data.</text>
</comment>
<protein>
    <submittedName>
        <fullName evidence="3">Nitrate reductase molybdenum cofactor assembly chaperone</fullName>
    </submittedName>
</protein>
<dbReference type="InterPro" id="IPR036411">
    <property type="entry name" value="TorD-like_sf"/>
</dbReference>